<dbReference type="InterPro" id="IPR015309">
    <property type="entry name" value="Tscrpt_rep_TraM"/>
</dbReference>
<reference evidence="1" key="1">
    <citation type="submission" date="2022-04" db="EMBL/GenBank/DDBJ databases">
        <title>Shinella lacus sp. nov., a novel member of the genus Shinella from water.</title>
        <authorList>
            <person name="Deng Y."/>
        </authorList>
    </citation>
    <scope>NUCLEOTIDE SEQUENCE</scope>
    <source>
        <strain evidence="1">JCM 31239</strain>
    </source>
</reference>
<dbReference type="Pfam" id="PF09228">
    <property type="entry name" value="Prok-TraM"/>
    <property type="match status" value="1"/>
</dbReference>
<evidence type="ECO:0000313" key="1">
    <source>
        <dbReference type="EMBL" id="MDO6124619.1"/>
    </source>
</evidence>
<name>A0ABT8XLK3_9HYPH</name>
<proteinExistence type="predicted"/>
<dbReference type="Proteomes" id="UP001177080">
    <property type="component" value="Unassembled WGS sequence"/>
</dbReference>
<protein>
    <submittedName>
        <fullName evidence="1">Transcriptional repressor TraM</fullName>
    </submittedName>
</protein>
<dbReference type="RefSeq" id="WP_244763993.1">
    <property type="nucleotide sequence ID" value="NZ_JALJCJ010000010.1"/>
</dbReference>
<dbReference type="Gene3D" id="1.10.287.160">
    <property type="entry name" value="HR1 repeat"/>
    <property type="match status" value="1"/>
</dbReference>
<evidence type="ECO:0000313" key="2">
    <source>
        <dbReference type="Proteomes" id="UP001177080"/>
    </source>
</evidence>
<keyword evidence="2" id="KW-1185">Reference proteome</keyword>
<accession>A0ABT8XLK3</accession>
<organism evidence="1 2">
    <name type="scientific">Shinella curvata</name>
    <dbReference type="NCBI Taxonomy" id="1817964"/>
    <lineage>
        <taxon>Bacteria</taxon>
        <taxon>Pseudomonadati</taxon>
        <taxon>Pseudomonadota</taxon>
        <taxon>Alphaproteobacteria</taxon>
        <taxon>Hyphomicrobiales</taxon>
        <taxon>Rhizobiaceae</taxon>
        <taxon>Shinella</taxon>
    </lineage>
</organism>
<sequence>MKVLIEKRALEEAAIAAIQSQRRQMAADEVVYEELLRAQNDPSMPASISAQLRDEYSARQTKLAEQQAILAETLDALGYVPIVPV</sequence>
<dbReference type="EMBL" id="WHSC02000014">
    <property type="protein sequence ID" value="MDO6124619.1"/>
    <property type="molecule type" value="Genomic_DNA"/>
</dbReference>
<comment type="caution">
    <text evidence="1">The sequence shown here is derived from an EMBL/GenBank/DDBJ whole genome shotgun (WGS) entry which is preliminary data.</text>
</comment>
<gene>
    <name evidence="1" type="ORF">GB928_025890</name>
</gene>